<evidence type="ECO:0000313" key="6">
    <source>
        <dbReference type="EMBL" id="RWS03460.1"/>
    </source>
</evidence>
<proteinExistence type="predicted"/>
<evidence type="ECO:0000256" key="3">
    <source>
        <dbReference type="ARBA" id="ARBA00022695"/>
    </source>
</evidence>
<dbReference type="InterPro" id="IPR023211">
    <property type="entry name" value="DNA_pol_palm_dom_sf"/>
</dbReference>
<dbReference type="EC" id="2.7.7.7" evidence="1"/>
<evidence type="ECO:0000313" key="7">
    <source>
        <dbReference type="EMBL" id="RWS06122.1"/>
    </source>
</evidence>
<evidence type="ECO:0000259" key="5">
    <source>
        <dbReference type="Pfam" id="PF00136"/>
    </source>
</evidence>
<sequence>MFVNLNILSNCIEEARLICGSIEDVIWNYRFYKTAAFYTFSGGYVIDILNNGGIFDNVKIYDFVSQYPSVIIANNISYETVFELKKTEYLQKTSGYITLLLKNKFSHEKPALVKIEEFLRINAINYDSKYFELKENALKNYANFMYGMYAFVGK</sequence>
<protein>
    <recommendedName>
        <fullName evidence="1">DNA-directed DNA polymerase</fullName>
        <ecNumber evidence="1">2.7.7.7</ecNumber>
    </recommendedName>
</protein>
<name>A0A443QSX7_9ACAR</name>
<dbReference type="EMBL" id="NCKU01004330">
    <property type="protein sequence ID" value="RWS06122.1"/>
    <property type="molecule type" value="Genomic_DNA"/>
</dbReference>
<dbReference type="InterPro" id="IPR043502">
    <property type="entry name" value="DNA/RNA_pol_sf"/>
</dbReference>
<evidence type="ECO:0000313" key="8">
    <source>
        <dbReference type="Proteomes" id="UP000285301"/>
    </source>
</evidence>
<evidence type="ECO:0000256" key="1">
    <source>
        <dbReference type="ARBA" id="ARBA00012417"/>
    </source>
</evidence>
<dbReference type="Pfam" id="PF00136">
    <property type="entry name" value="DNA_pol_B"/>
    <property type="match status" value="1"/>
</dbReference>
<dbReference type="Gene3D" id="3.90.1600.10">
    <property type="entry name" value="Palm domain of DNA polymerase"/>
    <property type="match status" value="1"/>
</dbReference>
<dbReference type="SUPFAM" id="SSF56672">
    <property type="entry name" value="DNA/RNA polymerases"/>
    <property type="match status" value="1"/>
</dbReference>
<dbReference type="GO" id="GO:0003887">
    <property type="term" value="F:DNA-directed DNA polymerase activity"/>
    <property type="evidence" value="ECO:0007669"/>
    <property type="project" value="UniProtKB-KW"/>
</dbReference>
<keyword evidence="2" id="KW-0808">Transferase</keyword>
<dbReference type="AlphaFoldDB" id="A0A443QSX7"/>
<organism evidence="7 8">
    <name type="scientific">Dinothrombium tinctorium</name>
    <dbReference type="NCBI Taxonomy" id="1965070"/>
    <lineage>
        <taxon>Eukaryota</taxon>
        <taxon>Metazoa</taxon>
        <taxon>Ecdysozoa</taxon>
        <taxon>Arthropoda</taxon>
        <taxon>Chelicerata</taxon>
        <taxon>Arachnida</taxon>
        <taxon>Acari</taxon>
        <taxon>Acariformes</taxon>
        <taxon>Trombidiformes</taxon>
        <taxon>Prostigmata</taxon>
        <taxon>Anystina</taxon>
        <taxon>Parasitengona</taxon>
        <taxon>Trombidioidea</taxon>
        <taxon>Trombidiidae</taxon>
        <taxon>Dinothrombium</taxon>
    </lineage>
</organism>
<keyword evidence="8" id="KW-1185">Reference proteome</keyword>
<dbReference type="InterPro" id="IPR006134">
    <property type="entry name" value="DNA-dir_DNA_pol_B_multi_dom"/>
</dbReference>
<feature type="non-terminal residue" evidence="7">
    <location>
        <position position="154"/>
    </location>
</feature>
<feature type="domain" description="DNA-directed DNA polymerase family B multifunctional" evidence="5">
    <location>
        <begin position="36"/>
        <end position="101"/>
    </location>
</feature>
<dbReference type="GO" id="GO:0003677">
    <property type="term" value="F:DNA binding"/>
    <property type="evidence" value="ECO:0007669"/>
    <property type="project" value="InterPro"/>
</dbReference>
<dbReference type="GO" id="GO:0000166">
    <property type="term" value="F:nucleotide binding"/>
    <property type="evidence" value="ECO:0007669"/>
    <property type="project" value="InterPro"/>
</dbReference>
<comment type="caution">
    <text evidence="7">The sequence shown here is derived from an EMBL/GenBank/DDBJ whole genome shotgun (WGS) entry which is preliminary data.</text>
</comment>
<reference evidence="7 8" key="1">
    <citation type="journal article" date="2018" name="Gigascience">
        <title>Genomes of trombidid mites reveal novel predicted allergens and laterally-transferred genes associated with secondary metabolism.</title>
        <authorList>
            <person name="Dong X."/>
            <person name="Chaisiri K."/>
            <person name="Xia D."/>
            <person name="Armstrong S.D."/>
            <person name="Fang Y."/>
            <person name="Donnelly M.J."/>
            <person name="Kadowaki T."/>
            <person name="McGarry J.W."/>
            <person name="Darby A.C."/>
            <person name="Makepeace B.L."/>
        </authorList>
    </citation>
    <scope>NUCLEOTIDE SEQUENCE [LARGE SCALE GENOMIC DNA]</scope>
    <source>
        <strain evidence="7">UoL-WK</strain>
    </source>
</reference>
<evidence type="ECO:0000256" key="4">
    <source>
        <dbReference type="ARBA" id="ARBA00022932"/>
    </source>
</evidence>
<keyword evidence="3" id="KW-0548">Nucleotidyltransferase</keyword>
<dbReference type="Proteomes" id="UP000285301">
    <property type="component" value="Unassembled WGS sequence"/>
</dbReference>
<gene>
    <name evidence="7" type="ORF">B4U79_18276</name>
    <name evidence="6" type="ORF">B4U79_18426</name>
</gene>
<reference evidence="7" key="2">
    <citation type="submission" date="2018-11" db="EMBL/GenBank/DDBJ databases">
        <title>Trombidioid mite genomics.</title>
        <authorList>
            <person name="Dong X."/>
        </authorList>
    </citation>
    <scope>NUCLEOTIDE SEQUENCE</scope>
    <source>
        <strain evidence="7">UoL-WK</strain>
    </source>
</reference>
<keyword evidence="4" id="KW-0239">DNA-directed DNA polymerase</keyword>
<dbReference type="EMBL" id="NCKU01006478">
    <property type="protein sequence ID" value="RWS03460.1"/>
    <property type="molecule type" value="Genomic_DNA"/>
</dbReference>
<evidence type="ECO:0000256" key="2">
    <source>
        <dbReference type="ARBA" id="ARBA00022679"/>
    </source>
</evidence>
<accession>A0A443QSX7</accession>